<protein>
    <submittedName>
        <fullName evidence="1">Tubby-like F-box protein 5</fullName>
    </submittedName>
</protein>
<keyword evidence="2" id="KW-1185">Reference proteome</keyword>
<reference evidence="1" key="2">
    <citation type="submission" date="2023-04" db="EMBL/GenBank/DDBJ databases">
        <authorList>
            <person name="Bruccoleri R.E."/>
            <person name="Oakeley E.J."/>
            <person name="Faust A.-M."/>
            <person name="Dessus-Babus S."/>
            <person name="Altorfer M."/>
            <person name="Burckhardt D."/>
            <person name="Oertli M."/>
            <person name="Naumann U."/>
            <person name="Petersen F."/>
            <person name="Wong J."/>
        </authorList>
    </citation>
    <scope>NUCLEOTIDE SEQUENCE</scope>
    <source>
        <strain evidence="1">GSM-AAB239-AS_SAM_17_03QT</strain>
        <tissue evidence="1">Leaf</tissue>
    </source>
</reference>
<comment type="caution">
    <text evidence="1">The sequence shown here is derived from an EMBL/GenBank/DDBJ whole genome shotgun (WGS) entry which is preliminary data.</text>
</comment>
<name>A0AAX6H8Z4_IRIPA</name>
<evidence type="ECO:0000313" key="1">
    <source>
        <dbReference type="EMBL" id="KAJ6837456.1"/>
    </source>
</evidence>
<dbReference type="AlphaFoldDB" id="A0AAX6H8Z4"/>
<gene>
    <name evidence="1" type="ORF">M6B38_120925</name>
</gene>
<accession>A0AAX6H8Z4</accession>
<proteinExistence type="predicted"/>
<reference evidence="1" key="1">
    <citation type="journal article" date="2023" name="GigaByte">
        <title>Genome assembly of the bearded iris, Iris pallida Lam.</title>
        <authorList>
            <person name="Bruccoleri R.E."/>
            <person name="Oakeley E.J."/>
            <person name="Faust A.M.E."/>
            <person name="Altorfer M."/>
            <person name="Dessus-Babus S."/>
            <person name="Burckhardt D."/>
            <person name="Oertli M."/>
            <person name="Naumann U."/>
            <person name="Petersen F."/>
            <person name="Wong J."/>
        </authorList>
    </citation>
    <scope>NUCLEOTIDE SEQUENCE</scope>
    <source>
        <strain evidence="1">GSM-AAB239-AS_SAM_17_03QT</strain>
    </source>
</reference>
<dbReference type="Proteomes" id="UP001140949">
    <property type="component" value="Unassembled WGS sequence"/>
</dbReference>
<organism evidence="1 2">
    <name type="scientific">Iris pallida</name>
    <name type="common">Sweet iris</name>
    <dbReference type="NCBI Taxonomy" id="29817"/>
    <lineage>
        <taxon>Eukaryota</taxon>
        <taxon>Viridiplantae</taxon>
        <taxon>Streptophyta</taxon>
        <taxon>Embryophyta</taxon>
        <taxon>Tracheophyta</taxon>
        <taxon>Spermatophyta</taxon>
        <taxon>Magnoliopsida</taxon>
        <taxon>Liliopsida</taxon>
        <taxon>Asparagales</taxon>
        <taxon>Iridaceae</taxon>
        <taxon>Iridoideae</taxon>
        <taxon>Irideae</taxon>
        <taxon>Iris</taxon>
    </lineage>
</organism>
<evidence type="ECO:0000313" key="2">
    <source>
        <dbReference type="Proteomes" id="UP001140949"/>
    </source>
</evidence>
<sequence length="99" mass="11773">MSHFDLPNIFCGTNDNYTTVHGCSFYICSLVSELGHWLESYPVLMFHPRWKCFFSRDKSSCRHYKHGWFTKGTHLTLTFYLFNLYYPKDSKLLCTIDIV</sequence>
<dbReference type="EMBL" id="JANAVB010011397">
    <property type="protein sequence ID" value="KAJ6837456.1"/>
    <property type="molecule type" value="Genomic_DNA"/>
</dbReference>